<keyword evidence="4" id="KW-0560">Oxidoreductase</keyword>
<dbReference type="SUPFAM" id="SSF50129">
    <property type="entry name" value="GroES-like"/>
    <property type="match status" value="1"/>
</dbReference>
<comment type="caution">
    <text evidence="7">The sequence shown here is derived from an EMBL/GenBank/DDBJ whole genome shotgun (WGS) entry which is preliminary data.</text>
</comment>
<dbReference type="InterPro" id="IPR013149">
    <property type="entry name" value="ADH-like_C"/>
</dbReference>
<organism evidence="7 8">
    <name type="scientific">Cryptosporangium phraense</name>
    <dbReference type="NCBI Taxonomy" id="2593070"/>
    <lineage>
        <taxon>Bacteria</taxon>
        <taxon>Bacillati</taxon>
        <taxon>Actinomycetota</taxon>
        <taxon>Actinomycetes</taxon>
        <taxon>Cryptosporangiales</taxon>
        <taxon>Cryptosporangiaceae</taxon>
        <taxon>Cryptosporangium</taxon>
    </lineage>
</organism>
<reference evidence="7 8" key="1">
    <citation type="submission" date="2019-07" db="EMBL/GenBank/DDBJ databases">
        <title>Cryptosporangium phraense sp. nov., isolated from plant litter.</title>
        <authorList>
            <person name="Suriyachadkun C."/>
        </authorList>
    </citation>
    <scope>NUCLEOTIDE SEQUENCE [LARGE SCALE GENOMIC DNA]</scope>
    <source>
        <strain evidence="7 8">A-T 5661</strain>
    </source>
</reference>
<sequence>MTEKMRAAVYEAPEKIVVHDLPVPNCGSHDVLVRVRACGVCGSDVHTYKKGMYVQPGQVVGHEFIGEAVVVGDQIEGIAVGDRVTGFTMGFCGKCFWCQRGQYGLCPEIFANSMGYGRPGAFADYVLIERAVLGASVHRVPDSVPVTAAATVEPVSVAVGTVTMAEVQPGDSVVVLGGGLIGNACLQVAKASGAGKVVLVEVSPSRLAAAEAAGADAVFDARTGDPLEWVKQEIGVGRYHFGEGGMADVVIEAAGAPQTIVQSFEMVRSGGTIAFVGLPENPAPIDTTKIVHKAPRIVGCLGGDFGRSIELLATEQVKTEPLVTHTFDLDDVDEAFRTQLRADDVMKVVVTMDAS</sequence>
<dbReference type="SMART" id="SM00829">
    <property type="entry name" value="PKS_ER"/>
    <property type="match status" value="1"/>
</dbReference>
<evidence type="ECO:0000256" key="2">
    <source>
        <dbReference type="ARBA" id="ARBA00022723"/>
    </source>
</evidence>
<evidence type="ECO:0000256" key="3">
    <source>
        <dbReference type="ARBA" id="ARBA00022833"/>
    </source>
</evidence>
<dbReference type="Gene3D" id="3.40.50.720">
    <property type="entry name" value="NAD(P)-binding Rossmann-like Domain"/>
    <property type="match status" value="1"/>
</dbReference>
<dbReference type="Gene3D" id="3.90.180.10">
    <property type="entry name" value="Medium-chain alcohol dehydrogenases, catalytic domain"/>
    <property type="match status" value="1"/>
</dbReference>
<dbReference type="PANTHER" id="PTHR43401:SF2">
    <property type="entry name" value="L-THREONINE 3-DEHYDROGENASE"/>
    <property type="match status" value="1"/>
</dbReference>
<dbReference type="EMBL" id="VIRS01000003">
    <property type="protein sequence ID" value="TQS46141.1"/>
    <property type="molecule type" value="Genomic_DNA"/>
</dbReference>
<dbReference type="AlphaFoldDB" id="A0A545AXY8"/>
<gene>
    <name evidence="7" type="ORF">FL583_06580</name>
</gene>
<evidence type="ECO:0000256" key="4">
    <source>
        <dbReference type="ARBA" id="ARBA00023002"/>
    </source>
</evidence>
<keyword evidence="8" id="KW-1185">Reference proteome</keyword>
<dbReference type="Pfam" id="PF08240">
    <property type="entry name" value="ADH_N"/>
    <property type="match status" value="1"/>
</dbReference>
<dbReference type="PANTHER" id="PTHR43401">
    <property type="entry name" value="L-THREONINE 3-DEHYDROGENASE"/>
    <property type="match status" value="1"/>
</dbReference>
<evidence type="ECO:0000256" key="5">
    <source>
        <dbReference type="RuleBase" id="RU361277"/>
    </source>
</evidence>
<evidence type="ECO:0000313" key="7">
    <source>
        <dbReference type="EMBL" id="TQS46141.1"/>
    </source>
</evidence>
<dbReference type="InterPro" id="IPR036291">
    <property type="entry name" value="NAD(P)-bd_dom_sf"/>
</dbReference>
<dbReference type="GO" id="GO:0008270">
    <property type="term" value="F:zinc ion binding"/>
    <property type="evidence" value="ECO:0007669"/>
    <property type="project" value="InterPro"/>
</dbReference>
<evidence type="ECO:0000259" key="6">
    <source>
        <dbReference type="SMART" id="SM00829"/>
    </source>
</evidence>
<name>A0A545AXY8_9ACTN</name>
<dbReference type="InterPro" id="IPR020843">
    <property type="entry name" value="ER"/>
</dbReference>
<protein>
    <submittedName>
        <fullName evidence="7">Zinc-binding dehydrogenase</fullName>
    </submittedName>
</protein>
<comment type="cofactor">
    <cofactor evidence="1 5">
        <name>Zn(2+)</name>
        <dbReference type="ChEBI" id="CHEBI:29105"/>
    </cofactor>
</comment>
<dbReference type="OrthoDB" id="3987021at2"/>
<dbReference type="InterPro" id="IPR011032">
    <property type="entry name" value="GroES-like_sf"/>
</dbReference>
<dbReference type="FunCoup" id="A0A545AXY8">
    <property type="interactions" value="55"/>
</dbReference>
<dbReference type="InterPro" id="IPR002328">
    <property type="entry name" value="ADH_Zn_CS"/>
</dbReference>
<dbReference type="Pfam" id="PF00107">
    <property type="entry name" value="ADH_zinc_N"/>
    <property type="match status" value="1"/>
</dbReference>
<dbReference type="PROSITE" id="PS00059">
    <property type="entry name" value="ADH_ZINC"/>
    <property type="match status" value="1"/>
</dbReference>
<evidence type="ECO:0000256" key="1">
    <source>
        <dbReference type="ARBA" id="ARBA00001947"/>
    </source>
</evidence>
<dbReference type="Proteomes" id="UP000317982">
    <property type="component" value="Unassembled WGS sequence"/>
</dbReference>
<feature type="domain" description="Enoyl reductase (ER)" evidence="6">
    <location>
        <begin position="11"/>
        <end position="350"/>
    </location>
</feature>
<dbReference type="RefSeq" id="WP_142703548.1">
    <property type="nucleotide sequence ID" value="NZ_VIRS01000003.1"/>
</dbReference>
<evidence type="ECO:0000313" key="8">
    <source>
        <dbReference type="Proteomes" id="UP000317982"/>
    </source>
</evidence>
<dbReference type="InterPro" id="IPR050129">
    <property type="entry name" value="Zn_alcohol_dh"/>
</dbReference>
<dbReference type="GO" id="GO:0016491">
    <property type="term" value="F:oxidoreductase activity"/>
    <property type="evidence" value="ECO:0007669"/>
    <property type="project" value="UniProtKB-KW"/>
</dbReference>
<accession>A0A545AXY8</accession>
<keyword evidence="2 5" id="KW-0479">Metal-binding</keyword>
<comment type="similarity">
    <text evidence="5">Belongs to the zinc-containing alcohol dehydrogenase family.</text>
</comment>
<dbReference type="InterPro" id="IPR013154">
    <property type="entry name" value="ADH-like_N"/>
</dbReference>
<dbReference type="InParanoid" id="A0A545AXY8"/>
<keyword evidence="3 5" id="KW-0862">Zinc</keyword>
<dbReference type="SUPFAM" id="SSF51735">
    <property type="entry name" value="NAD(P)-binding Rossmann-fold domains"/>
    <property type="match status" value="1"/>
</dbReference>
<proteinExistence type="inferred from homology"/>